<dbReference type="KEGG" id="smur:BWP33_12180"/>
<proteinExistence type="predicted"/>
<accession>V9HAV6</accession>
<dbReference type="Pfam" id="PF01656">
    <property type="entry name" value="CbiA"/>
    <property type="match status" value="1"/>
</dbReference>
<protein>
    <recommendedName>
        <fullName evidence="1">CobQ/CobB/MinD/ParA nucleotide binding domain-containing protein</fullName>
    </recommendedName>
</protein>
<evidence type="ECO:0000313" key="3">
    <source>
        <dbReference type="Proteomes" id="UP000017813"/>
    </source>
</evidence>
<reference evidence="2 3" key="2">
    <citation type="submission" date="2011-10" db="EMBL/GenBank/DDBJ databases">
        <title>The Genome Sequence of Simonsiella muelleri ATCC 29453.</title>
        <authorList>
            <consortium name="The Broad Institute Genome Sequencing Platform"/>
            <consortium name="The Broad Institute Genome Sequencing Center for Infectious Disease"/>
            <person name="Earl A."/>
            <person name="Ward D."/>
            <person name="Feldgarden M."/>
            <person name="Gevers D."/>
            <person name="Izard J."/>
            <person name="Baranova O.V."/>
            <person name="Blanton J.M."/>
            <person name="Tanner A.C."/>
            <person name="Dewhirst F."/>
            <person name="Young S.K."/>
            <person name="Zeng Q."/>
            <person name="Gargeya S."/>
            <person name="Fitzgerald M."/>
            <person name="Haas B."/>
            <person name="Abouelleil A."/>
            <person name="Alvarado L."/>
            <person name="Arachchi H.M."/>
            <person name="Berlin A."/>
            <person name="Brown A."/>
            <person name="Chapman S.B."/>
            <person name="Chen Z."/>
            <person name="Dunbar C."/>
            <person name="Freedman E."/>
            <person name="Gearin G."/>
            <person name="Goldberg J."/>
            <person name="Griggs A."/>
            <person name="Gujja S."/>
            <person name="Heiman D."/>
            <person name="Howarth C."/>
            <person name="Larson L."/>
            <person name="Lui A."/>
            <person name="MacDonald P.J.P."/>
            <person name="Montmayeur A."/>
            <person name="Murphy C."/>
            <person name="Neiman D."/>
            <person name="Pearson M."/>
            <person name="Priest M."/>
            <person name="Roberts A."/>
            <person name="Saif S."/>
            <person name="Shea T."/>
            <person name="Shenoy N."/>
            <person name="Sisk P."/>
            <person name="Stolte C."/>
            <person name="Sykes S."/>
            <person name="Wortman J."/>
            <person name="Nusbaum C."/>
            <person name="Birren B."/>
        </authorList>
    </citation>
    <scope>NUCLEOTIDE SEQUENCE [LARGE SCALE GENOMIC DNA]</scope>
    <source>
        <strain evidence="2 3">ATCC 29453</strain>
    </source>
</reference>
<dbReference type="HOGENOM" id="CLU_076039_0_0_4"/>
<dbReference type="Gene3D" id="3.40.50.300">
    <property type="entry name" value="P-loop containing nucleotide triphosphate hydrolases"/>
    <property type="match status" value="1"/>
</dbReference>
<evidence type="ECO:0000259" key="1">
    <source>
        <dbReference type="Pfam" id="PF01656"/>
    </source>
</evidence>
<sequence>MQEVHMVAQGKGGVGKTFIASLVVQYLQGKTTHLHCYDTDPQNHSFANYPAFNAEVINILNDDDSINTRPFDDLVEALIYQDGFAVVDNGSATFSPLMNYMAENDTANALAEEGVRLVFHVPLDGGQALTECVKGLDKILEKHNADVIVWLNEHNGKIELKGKTFKEFSVYKANQERILGIVKIESLAADTYGKDITTMTEMNLTFEEVKVSPEFRFAEKRRLNMVKESIFSQLDAIPLTDAEISHEPETA</sequence>
<dbReference type="OrthoDB" id="69313at2"/>
<organism evidence="2 3">
    <name type="scientific">Simonsiella muelleri ATCC 29453</name>
    <dbReference type="NCBI Taxonomy" id="641147"/>
    <lineage>
        <taxon>Bacteria</taxon>
        <taxon>Pseudomonadati</taxon>
        <taxon>Pseudomonadota</taxon>
        <taxon>Betaproteobacteria</taxon>
        <taxon>Neisseriales</taxon>
        <taxon>Neisseriaceae</taxon>
        <taxon>Simonsiella</taxon>
    </lineage>
</organism>
<dbReference type="InterPro" id="IPR027417">
    <property type="entry name" value="P-loop_NTPase"/>
</dbReference>
<dbReference type="SUPFAM" id="SSF52540">
    <property type="entry name" value="P-loop containing nucleoside triphosphate hydrolases"/>
    <property type="match status" value="1"/>
</dbReference>
<feature type="domain" description="CobQ/CobB/MinD/ParA nucleotide binding" evidence="1">
    <location>
        <begin position="6"/>
        <end position="169"/>
    </location>
</feature>
<dbReference type="STRING" id="641147.HMPREF9021_02093"/>
<dbReference type="InterPro" id="IPR002586">
    <property type="entry name" value="CobQ/CobB/MinD/ParA_Nub-bd_dom"/>
</dbReference>
<gene>
    <name evidence="2" type="ORF">HMPREF9021_02093</name>
</gene>
<dbReference type="Proteomes" id="UP000017813">
    <property type="component" value="Unassembled WGS sequence"/>
</dbReference>
<keyword evidence="3" id="KW-1185">Reference proteome</keyword>
<evidence type="ECO:0000313" key="2">
    <source>
        <dbReference type="EMBL" id="EFG30025.1"/>
    </source>
</evidence>
<dbReference type="RefSeq" id="WP_002642801.1">
    <property type="nucleotide sequence ID" value="NZ_CP019448.1"/>
</dbReference>
<name>V9HAV6_9NEIS</name>
<dbReference type="AlphaFoldDB" id="V9HAV6"/>
<dbReference type="KEGG" id="smur:BWP33_03770"/>
<reference evidence="2 3" key="1">
    <citation type="submission" date="2010-03" db="EMBL/GenBank/DDBJ databases">
        <authorList>
            <consortium name="The Broad Institute Genome Sequencing Platform"/>
            <person name="Ward D."/>
            <person name="Earl A."/>
            <person name="Feldgarden M."/>
            <person name="Gevers D."/>
            <person name="Young S."/>
            <person name="Zeng Q."/>
            <person name="Koehrsen M."/>
            <person name="Alvarado L."/>
            <person name="Berlin A.M."/>
            <person name="Borenstein D."/>
            <person name="Chapman S.B."/>
            <person name="Chen Z."/>
            <person name="Engels R."/>
            <person name="Freedman E."/>
            <person name="Gellesch M."/>
            <person name="Goldberg J."/>
            <person name="Griggs A."/>
            <person name="Gujja S."/>
            <person name="Heilman E.R."/>
            <person name="Heiman D.I."/>
            <person name="Hepburn T.A."/>
            <person name="Howarth C."/>
            <person name="Jen D."/>
            <person name="Larson L."/>
            <person name="Mehta T."/>
            <person name="Park D."/>
            <person name="Pearson M."/>
            <person name="Richards J."/>
            <person name="Roberts A."/>
            <person name="Saif S."/>
            <person name="Shea T.D."/>
            <person name="Shenoy N."/>
            <person name="Sisk P."/>
            <person name="Stolte C."/>
            <person name="Sykes S.N."/>
            <person name="Walk T."/>
            <person name="White J."/>
            <person name="Yandava C."/>
            <person name="Izard J."/>
            <person name="Baranova O.V."/>
            <person name="Blanton J.M."/>
            <person name="Tanner A.C."/>
            <person name="Dewhirst F."/>
            <person name="Haas B."/>
            <person name="Nusbaum C."/>
            <person name="Birren B."/>
        </authorList>
    </citation>
    <scope>NUCLEOTIDE SEQUENCE [LARGE SCALE GENOMIC DNA]</scope>
    <source>
        <strain evidence="2 3">ATCC 29453</strain>
    </source>
</reference>
<dbReference type="eggNOG" id="COG1192">
    <property type="taxonomic scope" value="Bacteria"/>
</dbReference>
<dbReference type="EMBL" id="ADCY02000053">
    <property type="protein sequence ID" value="EFG30025.1"/>
    <property type="molecule type" value="Genomic_DNA"/>
</dbReference>
<comment type="caution">
    <text evidence="2">The sequence shown here is derived from an EMBL/GenBank/DDBJ whole genome shotgun (WGS) entry which is preliminary data.</text>
</comment>